<accession>A0ACB5SUN5</accession>
<comment type="caution">
    <text evidence="1">The sequence shown here is derived from an EMBL/GenBank/DDBJ whole genome shotgun (WGS) entry which is preliminary data.</text>
</comment>
<dbReference type="EMBL" id="BSXS01000637">
    <property type="protein sequence ID" value="GME73267.1"/>
    <property type="molecule type" value="Genomic_DNA"/>
</dbReference>
<protein>
    <submittedName>
        <fullName evidence="1">Unnamed protein product</fullName>
    </submittedName>
</protein>
<name>A0ACB5SUN5_AMBMO</name>
<organism evidence="1 2">
    <name type="scientific">Ambrosiozyma monospora</name>
    <name type="common">Yeast</name>
    <name type="synonym">Endomycopsis monosporus</name>
    <dbReference type="NCBI Taxonomy" id="43982"/>
    <lineage>
        <taxon>Eukaryota</taxon>
        <taxon>Fungi</taxon>
        <taxon>Dikarya</taxon>
        <taxon>Ascomycota</taxon>
        <taxon>Saccharomycotina</taxon>
        <taxon>Pichiomycetes</taxon>
        <taxon>Pichiales</taxon>
        <taxon>Pichiaceae</taxon>
        <taxon>Ambrosiozyma</taxon>
    </lineage>
</organism>
<evidence type="ECO:0000313" key="2">
    <source>
        <dbReference type="Proteomes" id="UP001165064"/>
    </source>
</evidence>
<gene>
    <name evidence="1" type="ORF">Amon02_000132700</name>
</gene>
<dbReference type="Proteomes" id="UP001165064">
    <property type="component" value="Unassembled WGS sequence"/>
</dbReference>
<sequence length="183" mass="21163">MKGKKSGKSNKKQLSISPGKFGKSLNVTVHSFDLKKANEKVQVADIKHVPLEDGSCSIVIFCLALMGTNFLDFIKEAYRLLIPRGELWISEIKSRLADEKGEEFVSVLKSIGFFHKSTDDSNKMFTRFEFFKPSSDVLEDRIQRKEKKRKFIEEATQLEEIEQQRAETPEGEWLLKPCIYKRR</sequence>
<proteinExistence type="predicted"/>
<keyword evidence="2" id="KW-1185">Reference proteome</keyword>
<evidence type="ECO:0000313" key="1">
    <source>
        <dbReference type="EMBL" id="GME73267.1"/>
    </source>
</evidence>
<reference evidence="1" key="1">
    <citation type="submission" date="2023-04" db="EMBL/GenBank/DDBJ databases">
        <title>Ambrosiozyma monospora NBRC 10751.</title>
        <authorList>
            <person name="Ichikawa N."/>
            <person name="Sato H."/>
            <person name="Tonouchi N."/>
        </authorList>
    </citation>
    <scope>NUCLEOTIDE SEQUENCE</scope>
    <source>
        <strain evidence="1">NBRC 10751</strain>
    </source>
</reference>